<dbReference type="AlphaFoldDB" id="A0A0C3I7H9"/>
<gene>
    <name evidence="2" type="ORF">M404DRAFT_36380</name>
</gene>
<evidence type="ECO:0000313" key="3">
    <source>
        <dbReference type="Proteomes" id="UP000054217"/>
    </source>
</evidence>
<evidence type="ECO:0000256" key="1">
    <source>
        <dbReference type="SAM" id="MobiDB-lite"/>
    </source>
</evidence>
<reference evidence="3" key="2">
    <citation type="submission" date="2015-01" db="EMBL/GenBank/DDBJ databases">
        <title>Evolutionary Origins and Diversification of the Mycorrhizal Mutualists.</title>
        <authorList>
            <consortium name="DOE Joint Genome Institute"/>
            <consortium name="Mycorrhizal Genomics Consortium"/>
            <person name="Kohler A."/>
            <person name="Kuo A."/>
            <person name="Nagy L.G."/>
            <person name="Floudas D."/>
            <person name="Copeland A."/>
            <person name="Barry K.W."/>
            <person name="Cichocki N."/>
            <person name="Veneault-Fourrey C."/>
            <person name="LaButti K."/>
            <person name="Lindquist E.A."/>
            <person name="Lipzen A."/>
            <person name="Lundell T."/>
            <person name="Morin E."/>
            <person name="Murat C."/>
            <person name="Riley R."/>
            <person name="Ohm R."/>
            <person name="Sun H."/>
            <person name="Tunlid A."/>
            <person name="Henrissat B."/>
            <person name="Grigoriev I.V."/>
            <person name="Hibbett D.S."/>
            <person name="Martin F."/>
        </authorList>
    </citation>
    <scope>NUCLEOTIDE SEQUENCE [LARGE SCALE GENOMIC DNA]</scope>
    <source>
        <strain evidence="3">Marx 270</strain>
    </source>
</reference>
<dbReference type="HOGENOM" id="CLU_116399_0_0_1"/>
<proteinExistence type="predicted"/>
<evidence type="ECO:0000313" key="2">
    <source>
        <dbReference type="EMBL" id="KIN93122.1"/>
    </source>
</evidence>
<dbReference type="OrthoDB" id="2670215at2759"/>
<dbReference type="Proteomes" id="UP000054217">
    <property type="component" value="Unassembled WGS sequence"/>
</dbReference>
<keyword evidence="3" id="KW-1185">Reference proteome</keyword>
<reference evidence="2 3" key="1">
    <citation type="submission" date="2014-04" db="EMBL/GenBank/DDBJ databases">
        <authorList>
            <consortium name="DOE Joint Genome Institute"/>
            <person name="Kuo A."/>
            <person name="Kohler A."/>
            <person name="Costa M.D."/>
            <person name="Nagy L.G."/>
            <person name="Floudas D."/>
            <person name="Copeland A."/>
            <person name="Barry K.W."/>
            <person name="Cichocki N."/>
            <person name="Veneault-Fourrey C."/>
            <person name="LaButti K."/>
            <person name="Lindquist E.A."/>
            <person name="Lipzen A."/>
            <person name="Lundell T."/>
            <person name="Morin E."/>
            <person name="Murat C."/>
            <person name="Sun H."/>
            <person name="Tunlid A."/>
            <person name="Henrissat B."/>
            <person name="Grigoriev I.V."/>
            <person name="Hibbett D.S."/>
            <person name="Martin F."/>
            <person name="Nordberg H.P."/>
            <person name="Cantor M.N."/>
            <person name="Hua S.X."/>
        </authorList>
    </citation>
    <scope>NUCLEOTIDE SEQUENCE [LARGE SCALE GENOMIC DNA]</scope>
    <source>
        <strain evidence="2 3">Marx 270</strain>
    </source>
</reference>
<organism evidence="2 3">
    <name type="scientific">Pisolithus tinctorius Marx 270</name>
    <dbReference type="NCBI Taxonomy" id="870435"/>
    <lineage>
        <taxon>Eukaryota</taxon>
        <taxon>Fungi</taxon>
        <taxon>Dikarya</taxon>
        <taxon>Basidiomycota</taxon>
        <taxon>Agaricomycotina</taxon>
        <taxon>Agaricomycetes</taxon>
        <taxon>Agaricomycetidae</taxon>
        <taxon>Boletales</taxon>
        <taxon>Sclerodermatineae</taxon>
        <taxon>Pisolithaceae</taxon>
        <taxon>Pisolithus</taxon>
    </lineage>
</organism>
<dbReference type="EMBL" id="KN832220">
    <property type="protein sequence ID" value="KIN93122.1"/>
    <property type="molecule type" value="Genomic_DNA"/>
</dbReference>
<accession>A0A0C3I7H9</accession>
<protein>
    <submittedName>
        <fullName evidence="2">Uncharacterized protein</fullName>
    </submittedName>
</protein>
<sequence>MFSALCLSLSSPPSIATFSDDSDSKLSSKPSHKHAQETATDKFSSDLTSVSFTFIKQFQQAQQNRSEVKRHQLEYGYWRTRQKATTLLANRKHQLTMQRELFAHEEAMVAQELEKMKLTVKLEELWAQNLTLQKGIAGGEDQGPSSGTQDVYLL</sequence>
<feature type="region of interest" description="Disordered" evidence="1">
    <location>
        <begin position="17"/>
        <end position="40"/>
    </location>
</feature>
<dbReference type="InParanoid" id="A0A0C3I7H9"/>
<name>A0A0C3I7H9_PISTI</name>